<gene>
    <name evidence="1" type="ORF">BK741_01105</name>
</gene>
<sequence>MYYSYNKIKQATISSPLSGQKNRSSQNFKIDSLPVGTKELKWVIVPSEKDHPSTISFNVMIDVPLGTDSIRWKNISHESRTEAYTNTKYYIASPIGATNKFTVQIYAITN</sequence>
<evidence type="ECO:0000313" key="1">
    <source>
        <dbReference type="EMBL" id="OUB54485.1"/>
    </source>
</evidence>
<protein>
    <recommendedName>
        <fullName evidence="3">Phosphatidylinositol phosphodiesterase</fullName>
    </recommendedName>
</protein>
<comment type="caution">
    <text evidence="1">The sequence shown here is derived from an EMBL/GenBank/DDBJ whole genome shotgun (WGS) entry which is preliminary data.</text>
</comment>
<name>A0A9X6LSX5_BACTU</name>
<organism evidence="1 2">
    <name type="scientific">Bacillus thuringiensis serovar iberica</name>
    <dbReference type="NCBI Taxonomy" id="180866"/>
    <lineage>
        <taxon>Bacteria</taxon>
        <taxon>Bacillati</taxon>
        <taxon>Bacillota</taxon>
        <taxon>Bacilli</taxon>
        <taxon>Bacillales</taxon>
        <taxon>Bacillaceae</taxon>
        <taxon>Bacillus</taxon>
        <taxon>Bacillus cereus group</taxon>
    </lineage>
</organism>
<accession>A0A9X6LSX5</accession>
<proteinExistence type="predicted"/>
<dbReference type="AlphaFoldDB" id="A0A9X6LSX5"/>
<evidence type="ECO:0000313" key="2">
    <source>
        <dbReference type="Proteomes" id="UP000195120"/>
    </source>
</evidence>
<dbReference type="EMBL" id="MOOP01000014">
    <property type="protein sequence ID" value="OUB54485.1"/>
    <property type="molecule type" value="Genomic_DNA"/>
</dbReference>
<reference evidence="1 2" key="1">
    <citation type="submission" date="2016-10" db="EMBL/GenBank/DDBJ databases">
        <title>Comparative genomics of Bacillus thuringiensis reveals a path to pathogens against multiple invertebrate hosts.</title>
        <authorList>
            <person name="Zheng J."/>
            <person name="Gao Q."/>
            <person name="Liu H."/>
            <person name="Peng D."/>
            <person name="Ruan L."/>
            <person name="Sun M."/>
        </authorList>
    </citation>
    <scope>NUCLEOTIDE SEQUENCE [LARGE SCALE GENOMIC DNA]</scope>
    <source>
        <strain evidence="1">BGSC 4BW1</strain>
    </source>
</reference>
<dbReference type="Proteomes" id="UP000195120">
    <property type="component" value="Unassembled WGS sequence"/>
</dbReference>
<evidence type="ECO:0008006" key="3">
    <source>
        <dbReference type="Google" id="ProtNLM"/>
    </source>
</evidence>